<dbReference type="OMA" id="FTEDWLL"/>
<evidence type="ECO:0000313" key="5">
    <source>
        <dbReference type="Proteomes" id="UP000007798"/>
    </source>
</evidence>
<feature type="repeat" description="WD" evidence="3">
    <location>
        <begin position="149"/>
        <end position="190"/>
    </location>
</feature>
<dbReference type="EMBL" id="CH964095">
    <property type="protein sequence ID" value="EDW79282.1"/>
    <property type="molecule type" value="Genomic_DNA"/>
</dbReference>
<evidence type="ECO:0000256" key="3">
    <source>
        <dbReference type="PROSITE-ProRule" id="PRU00221"/>
    </source>
</evidence>
<protein>
    <submittedName>
        <fullName evidence="4">Uncharacterized protein</fullName>
    </submittedName>
</protein>
<dbReference type="InterPro" id="IPR042626">
    <property type="entry name" value="THOC6"/>
</dbReference>
<dbReference type="FunCoup" id="B4N3S7">
    <property type="interactions" value="1073"/>
</dbReference>
<dbReference type="SUPFAM" id="SSF50978">
    <property type="entry name" value="WD40 repeat-like"/>
    <property type="match status" value="1"/>
</dbReference>
<dbReference type="HOGENOM" id="CLU_060667_0_0_1"/>
<dbReference type="Proteomes" id="UP000007798">
    <property type="component" value="Unassembled WGS sequence"/>
</dbReference>
<dbReference type="InterPro" id="IPR036322">
    <property type="entry name" value="WD40_repeat_dom_sf"/>
</dbReference>
<evidence type="ECO:0000256" key="1">
    <source>
        <dbReference type="ARBA" id="ARBA00009728"/>
    </source>
</evidence>
<organism evidence="4 5">
    <name type="scientific">Drosophila willistoni</name>
    <name type="common">Fruit fly</name>
    <dbReference type="NCBI Taxonomy" id="7260"/>
    <lineage>
        <taxon>Eukaryota</taxon>
        <taxon>Metazoa</taxon>
        <taxon>Ecdysozoa</taxon>
        <taxon>Arthropoda</taxon>
        <taxon>Hexapoda</taxon>
        <taxon>Insecta</taxon>
        <taxon>Pterygota</taxon>
        <taxon>Neoptera</taxon>
        <taxon>Endopterygota</taxon>
        <taxon>Diptera</taxon>
        <taxon>Brachycera</taxon>
        <taxon>Muscomorpha</taxon>
        <taxon>Ephydroidea</taxon>
        <taxon>Drosophilidae</taxon>
        <taxon>Drosophila</taxon>
        <taxon>Sophophora</taxon>
    </lineage>
</organism>
<dbReference type="GO" id="GO:0006406">
    <property type="term" value="P:mRNA export from nucleus"/>
    <property type="evidence" value="ECO:0007669"/>
    <property type="project" value="TreeGrafter"/>
</dbReference>
<evidence type="ECO:0000313" key="4">
    <source>
        <dbReference type="EMBL" id="EDW79282.1"/>
    </source>
</evidence>
<proteinExistence type="inferred from homology"/>
<reference evidence="4 5" key="1">
    <citation type="journal article" date="2007" name="Nature">
        <title>Evolution of genes and genomes on the Drosophila phylogeny.</title>
        <authorList>
            <consortium name="Drosophila 12 Genomes Consortium"/>
            <person name="Clark A.G."/>
            <person name="Eisen M.B."/>
            <person name="Smith D.R."/>
            <person name="Bergman C.M."/>
            <person name="Oliver B."/>
            <person name="Markow T.A."/>
            <person name="Kaufman T.C."/>
            <person name="Kellis M."/>
            <person name="Gelbart W."/>
            <person name="Iyer V.N."/>
            <person name="Pollard D.A."/>
            <person name="Sackton T.B."/>
            <person name="Larracuente A.M."/>
            <person name="Singh N.D."/>
            <person name="Abad J.P."/>
            <person name="Abt D.N."/>
            <person name="Adryan B."/>
            <person name="Aguade M."/>
            <person name="Akashi H."/>
            <person name="Anderson W.W."/>
            <person name="Aquadro C.F."/>
            <person name="Ardell D.H."/>
            <person name="Arguello R."/>
            <person name="Artieri C.G."/>
            <person name="Barbash D.A."/>
            <person name="Barker D."/>
            <person name="Barsanti P."/>
            <person name="Batterham P."/>
            <person name="Batzoglou S."/>
            <person name="Begun D."/>
            <person name="Bhutkar A."/>
            <person name="Blanco E."/>
            <person name="Bosak S.A."/>
            <person name="Bradley R.K."/>
            <person name="Brand A.D."/>
            <person name="Brent M.R."/>
            <person name="Brooks A.N."/>
            <person name="Brown R.H."/>
            <person name="Butlin R.K."/>
            <person name="Caggese C."/>
            <person name="Calvi B.R."/>
            <person name="Bernardo de Carvalho A."/>
            <person name="Caspi A."/>
            <person name="Castrezana S."/>
            <person name="Celniker S.E."/>
            <person name="Chang J.L."/>
            <person name="Chapple C."/>
            <person name="Chatterji S."/>
            <person name="Chinwalla A."/>
            <person name="Civetta A."/>
            <person name="Clifton S.W."/>
            <person name="Comeron J.M."/>
            <person name="Costello J.C."/>
            <person name="Coyne J.A."/>
            <person name="Daub J."/>
            <person name="David R.G."/>
            <person name="Delcher A.L."/>
            <person name="Delehaunty K."/>
            <person name="Do C.B."/>
            <person name="Ebling H."/>
            <person name="Edwards K."/>
            <person name="Eickbush T."/>
            <person name="Evans J.D."/>
            <person name="Filipski A."/>
            <person name="Findeiss S."/>
            <person name="Freyhult E."/>
            <person name="Fulton L."/>
            <person name="Fulton R."/>
            <person name="Garcia A.C."/>
            <person name="Gardiner A."/>
            <person name="Garfield D.A."/>
            <person name="Garvin B.E."/>
            <person name="Gibson G."/>
            <person name="Gilbert D."/>
            <person name="Gnerre S."/>
            <person name="Godfrey J."/>
            <person name="Good R."/>
            <person name="Gotea V."/>
            <person name="Gravely B."/>
            <person name="Greenberg A.J."/>
            <person name="Griffiths-Jones S."/>
            <person name="Gross S."/>
            <person name="Guigo R."/>
            <person name="Gustafson E.A."/>
            <person name="Haerty W."/>
            <person name="Hahn M.W."/>
            <person name="Halligan D.L."/>
            <person name="Halpern A.L."/>
            <person name="Halter G.M."/>
            <person name="Han M.V."/>
            <person name="Heger A."/>
            <person name="Hillier L."/>
            <person name="Hinrichs A.S."/>
            <person name="Holmes I."/>
            <person name="Hoskins R.A."/>
            <person name="Hubisz M.J."/>
            <person name="Hultmark D."/>
            <person name="Huntley M.A."/>
            <person name="Jaffe D.B."/>
            <person name="Jagadeeshan S."/>
            <person name="Jeck W.R."/>
            <person name="Johnson J."/>
            <person name="Jones C.D."/>
            <person name="Jordan W.C."/>
            <person name="Karpen G.H."/>
            <person name="Kataoka E."/>
            <person name="Keightley P.D."/>
            <person name="Kheradpour P."/>
            <person name="Kirkness E.F."/>
            <person name="Koerich L.B."/>
            <person name="Kristiansen K."/>
            <person name="Kudrna D."/>
            <person name="Kulathinal R.J."/>
            <person name="Kumar S."/>
            <person name="Kwok R."/>
            <person name="Lander E."/>
            <person name="Langley C.H."/>
            <person name="Lapoint R."/>
            <person name="Lazzaro B.P."/>
            <person name="Lee S.J."/>
            <person name="Levesque L."/>
            <person name="Li R."/>
            <person name="Lin C.F."/>
            <person name="Lin M.F."/>
            <person name="Lindblad-Toh K."/>
            <person name="Llopart A."/>
            <person name="Long M."/>
            <person name="Low L."/>
            <person name="Lozovsky E."/>
            <person name="Lu J."/>
            <person name="Luo M."/>
            <person name="Machado C.A."/>
            <person name="Makalowski W."/>
            <person name="Marzo M."/>
            <person name="Matsuda M."/>
            <person name="Matzkin L."/>
            <person name="McAllister B."/>
            <person name="McBride C.S."/>
            <person name="McKernan B."/>
            <person name="McKernan K."/>
            <person name="Mendez-Lago M."/>
            <person name="Minx P."/>
            <person name="Mollenhauer M.U."/>
            <person name="Montooth K."/>
            <person name="Mount S.M."/>
            <person name="Mu X."/>
            <person name="Myers E."/>
            <person name="Negre B."/>
            <person name="Newfeld S."/>
            <person name="Nielsen R."/>
            <person name="Noor M.A."/>
            <person name="O'Grady P."/>
            <person name="Pachter L."/>
            <person name="Papaceit M."/>
            <person name="Parisi M.J."/>
            <person name="Parisi M."/>
            <person name="Parts L."/>
            <person name="Pedersen J.S."/>
            <person name="Pesole G."/>
            <person name="Phillippy A.M."/>
            <person name="Ponting C.P."/>
            <person name="Pop M."/>
            <person name="Porcelli D."/>
            <person name="Powell J.R."/>
            <person name="Prohaska S."/>
            <person name="Pruitt K."/>
            <person name="Puig M."/>
            <person name="Quesneville H."/>
            <person name="Ram K.R."/>
            <person name="Rand D."/>
            <person name="Rasmussen M.D."/>
            <person name="Reed L.K."/>
            <person name="Reenan R."/>
            <person name="Reily A."/>
            <person name="Remington K.A."/>
            <person name="Rieger T.T."/>
            <person name="Ritchie M.G."/>
            <person name="Robin C."/>
            <person name="Rogers Y.H."/>
            <person name="Rohde C."/>
            <person name="Rozas J."/>
            <person name="Rubenfield M.J."/>
            <person name="Ruiz A."/>
            <person name="Russo S."/>
            <person name="Salzberg S.L."/>
            <person name="Sanchez-Gracia A."/>
            <person name="Saranga D.J."/>
            <person name="Sato H."/>
            <person name="Schaeffer S.W."/>
            <person name="Schatz M.C."/>
            <person name="Schlenke T."/>
            <person name="Schwartz R."/>
            <person name="Segarra C."/>
            <person name="Singh R.S."/>
            <person name="Sirot L."/>
            <person name="Sirota M."/>
            <person name="Sisneros N.B."/>
            <person name="Smith C.D."/>
            <person name="Smith T.F."/>
            <person name="Spieth J."/>
            <person name="Stage D.E."/>
            <person name="Stark A."/>
            <person name="Stephan W."/>
            <person name="Strausberg R.L."/>
            <person name="Strempel S."/>
            <person name="Sturgill D."/>
            <person name="Sutton G."/>
            <person name="Sutton G.G."/>
            <person name="Tao W."/>
            <person name="Teichmann S."/>
            <person name="Tobari Y.N."/>
            <person name="Tomimura Y."/>
            <person name="Tsolas J.M."/>
            <person name="Valente V.L."/>
            <person name="Venter E."/>
            <person name="Venter J.C."/>
            <person name="Vicario S."/>
            <person name="Vieira F.G."/>
            <person name="Vilella A.J."/>
            <person name="Villasante A."/>
            <person name="Walenz B."/>
            <person name="Wang J."/>
            <person name="Wasserman M."/>
            <person name="Watts T."/>
            <person name="Wilson D."/>
            <person name="Wilson R.K."/>
            <person name="Wing R.A."/>
            <person name="Wolfner M.F."/>
            <person name="Wong A."/>
            <person name="Wong G.K."/>
            <person name="Wu C.I."/>
            <person name="Wu G."/>
            <person name="Yamamoto D."/>
            <person name="Yang H.P."/>
            <person name="Yang S.P."/>
            <person name="Yorke J.A."/>
            <person name="Yoshida K."/>
            <person name="Zdobnov E."/>
            <person name="Zhang P."/>
            <person name="Zhang Y."/>
            <person name="Zimin A.V."/>
            <person name="Baldwin J."/>
            <person name="Abdouelleil A."/>
            <person name="Abdulkadir J."/>
            <person name="Abebe A."/>
            <person name="Abera B."/>
            <person name="Abreu J."/>
            <person name="Acer S.C."/>
            <person name="Aftuck L."/>
            <person name="Alexander A."/>
            <person name="An P."/>
            <person name="Anderson E."/>
            <person name="Anderson S."/>
            <person name="Arachi H."/>
            <person name="Azer M."/>
            <person name="Bachantsang P."/>
            <person name="Barry A."/>
            <person name="Bayul T."/>
            <person name="Berlin A."/>
            <person name="Bessette D."/>
            <person name="Bloom T."/>
            <person name="Blye J."/>
            <person name="Boguslavskiy L."/>
            <person name="Bonnet C."/>
            <person name="Boukhgalter B."/>
            <person name="Bourzgui I."/>
            <person name="Brown A."/>
            <person name="Cahill P."/>
            <person name="Channer S."/>
            <person name="Cheshatsang Y."/>
            <person name="Chuda L."/>
            <person name="Citroen M."/>
            <person name="Collymore A."/>
            <person name="Cooke P."/>
            <person name="Costello M."/>
            <person name="D'Aco K."/>
            <person name="Daza R."/>
            <person name="De Haan G."/>
            <person name="DeGray S."/>
            <person name="DeMaso C."/>
            <person name="Dhargay N."/>
            <person name="Dooley K."/>
            <person name="Dooley E."/>
            <person name="Doricent M."/>
            <person name="Dorje P."/>
            <person name="Dorjee K."/>
            <person name="Dupes A."/>
            <person name="Elong R."/>
            <person name="Falk J."/>
            <person name="Farina A."/>
            <person name="Faro S."/>
            <person name="Ferguson D."/>
            <person name="Fisher S."/>
            <person name="Foley C.D."/>
            <person name="Franke A."/>
            <person name="Friedrich D."/>
            <person name="Gadbois L."/>
            <person name="Gearin G."/>
            <person name="Gearin C.R."/>
            <person name="Giannoukos G."/>
            <person name="Goode T."/>
            <person name="Graham J."/>
            <person name="Grandbois E."/>
            <person name="Grewal S."/>
            <person name="Gyaltsen K."/>
            <person name="Hafez N."/>
            <person name="Hagos B."/>
            <person name="Hall J."/>
            <person name="Henson C."/>
            <person name="Hollinger A."/>
            <person name="Honan T."/>
            <person name="Huard M.D."/>
            <person name="Hughes L."/>
            <person name="Hurhula B."/>
            <person name="Husby M.E."/>
            <person name="Kamat A."/>
            <person name="Kanga B."/>
            <person name="Kashin S."/>
            <person name="Khazanovich D."/>
            <person name="Kisner P."/>
            <person name="Lance K."/>
            <person name="Lara M."/>
            <person name="Lee W."/>
            <person name="Lennon N."/>
            <person name="Letendre F."/>
            <person name="LeVine R."/>
            <person name="Lipovsky A."/>
            <person name="Liu X."/>
            <person name="Liu J."/>
            <person name="Liu S."/>
            <person name="Lokyitsang T."/>
            <person name="Lokyitsang Y."/>
            <person name="Lubonja R."/>
            <person name="Lui A."/>
            <person name="MacDonald P."/>
            <person name="Magnisalis V."/>
            <person name="Maru K."/>
            <person name="Matthews C."/>
            <person name="McCusker W."/>
            <person name="McDonough S."/>
            <person name="Mehta T."/>
            <person name="Meldrim J."/>
            <person name="Meneus L."/>
            <person name="Mihai O."/>
            <person name="Mihalev A."/>
            <person name="Mihova T."/>
            <person name="Mittelman R."/>
            <person name="Mlenga V."/>
            <person name="Montmayeur A."/>
            <person name="Mulrain L."/>
            <person name="Navidi A."/>
            <person name="Naylor J."/>
            <person name="Negash T."/>
            <person name="Nguyen T."/>
            <person name="Nguyen N."/>
            <person name="Nicol R."/>
            <person name="Norbu C."/>
            <person name="Norbu N."/>
            <person name="Novod N."/>
            <person name="O'Neill B."/>
            <person name="Osman S."/>
            <person name="Markiewicz E."/>
            <person name="Oyono O.L."/>
            <person name="Patti C."/>
            <person name="Phunkhang P."/>
            <person name="Pierre F."/>
            <person name="Priest M."/>
            <person name="Raghuraman S."/>
            <person name="Rege F."/>
            <person name="Reyes R."/>
            <person name="Rise C."/>
            <person name="Rogov P."/>
            <person name="Ross K."/>
            <person name="Ryan E."/>
            <person name="Settipalli S."/>
            <person name="Shea T."/>
            <person name="Sherpa N."/>
            <person name="Shi L."/>
            <person name="Shih D."/>
            <person name="Sparrow T."/>
            <person name="Spaulding J."/>
            <person name="Stalker J."/>
            <person name="Stange-Thomann N."/>
            <person name="Stavropoulos S."/>
            <person name="Stone C."/>
            <person name="Strader C."/>
            <person name="Tesfaye S."/>
            <person name="Thomson T."/>
            <person name="Thoulutsang Y."/>
            <person name="Thoulutsang D."/>
            <person name="Topham K."/>
            <person name="Topping I."/>
            <person name="Tsamla T."/>
            <person name="Vassiliev H."/>
            <person name="Vo A."/>
            <person name="Wangchuk T."/>
            <person name="Wangdi T."/>
            <person name="Weiand M."/>
            <person name="Wilkinson J."/>
            <person name="Wilson A."/>
            <person name="Yadav S."/>
            <person name="Young G."/>
            <person name="Yu Q."/>
            <person name="Zembek L."/>
            <person name="Zhong D."/>
            <person name="Zimmer A."/>
            <person name="Zwirko Z."/>
            <person name="Jaffe D.B."/>
            <person name="Alvarez P."/>
            <person name="Brockman W."/>
            <person name="Butler J."/>
            <person name="Chin C."/>
            <person name="Gnerre S."/>
            <person name="Grabherr M."/>
            <person name="Kleber M."/>
            <person name="Mauceli E."/>
            <person name="MacCallum I."/>
        </authorList>
    </citation>
    <scope>NUCLEOTIDE SEQUENCE [LARGE SCALE GENOMIC DNA]</scope>
    <source>
        <strain evidence="5">Tucson 14030-0811.24</strain>
    </source>
</reference>
<gene>
    <name evidence="4" type="primary">Dwil\GK13259</name>
    <name evidence="4" type="ORF">Dwil_GK13259</name>
</gene>
<evidence type="ECO:0000256" key="2">
    <source>
        <dbReference type="ARBA" id="ARBA00022574"/>
    </source>
</evidence>
<dbReference type="InterPro" id="IPR015943">
    <property type="entry name" value="WD40/YVTN_repeat-like_dom_sf"/>
</dbReference>
<name>B4N3S7_DROWI</name>
<sequence>MKQRDLKRAYNNVLAQTFSTSRRHLFAGNLFGDIFVLSLKELYNEEPPGQLKLFPQGDKVDVNCLAFYKDFLIVGSVGLVYGLKWNEETEVLDSKRAWEVKIPIQVDAVEVPDVNSFWLCQNTNSLYAGCGDCTIYQITLEDGRILRDFSGHTDYIHCVVGNSSSGCIYTGSEDGTVRIWSHKQKEQVSQIEPHRKCDLTRTDCGKWIGAVDVNDEWLLCGGGPYPSIWHLRSLRSPQDFGFPARVHVCNFVDDSVLIAGEHDHIESYTINGILQANIPVEHTACYSAIWQTEPFKFMSVAGFSNKLHILKDFRFLDSKITLYGNVENEKEEIEDNKIYY</sequence>
<keyword evidence="2 3" id="KW-0853">WD repeat</keyword>
<dbReference type="GO" id="GO:0000346">
    <property type="term" value="C:transcription export complex"/>
    <property type="evidence" value="ECO:0007669"/>
    <property type="project" value="TreeGrafter"/>
</dbReference>
<dbReference type="PROSITE" id="PS50082">
    <property type="entry name" value="WD_REPEATS_2"/>
    <property type="match status" value="1"/>
</dbReference>
<keyword evidence="5" id="KW-1185">Reference proteome</keyword>
<dbReference type="KEGG" id="dwi:6645209"/>
<dbReference type="InParanoid" id="B4N3S7"/>
<dbReference type="PANTHER" id="PTHR44411">
    <property type="entry name" value="THO COMPLEX SUBUNIT 6 HOMOLOG"/>
    <property type="match status" value="1"/>
</dbReference>
<dbReference type="OrthoDB" id="273067at2759"/>
<comment type="similarity">
    <text evidence="1">Belongs to the WD repeat THOC6 family.</text>
</comment>
<dbReference type="SMART" id="SM00320">
    <property type="entry name" value="WD40"/>
    <property type="match status" value="1"/>
</dbReference>
<dbReference type="eggNOG" id="KOG0649">
    <property type="taxonomic scope" value="Eukaryota"/>
</dbReference>
<dbReference type="STRING" id="7260.B4N3S7"/>
<dbReference type="PROSITE" id="PS50294">
    <property type="entry name" value="WD_REPEATS_REGION"/>
    <property type="match status" value="1"/>
</dbReference>
<dbReference type="AlphaFoldDB" id="B4N3S7"/>
<dbReference type="PhylomeDB" id="B4N3S7"/>
<accession>B4N3S7</accession>
<dbReference type="PANTHER" id="PTHR44411:SF1">
    <property type="entry name" value="THO COMPLEX SUBUNIT 6 HOMOLOG"/>
    <property type="match status" value="1"/>
</dbReference>
<dbReference type="InterPro" id="IPR001680">
    <property type="entry name" value="WD40_rpt"/>
</dbReference>
<dbReference type="Pfam" id="PF00400">
    <property type="entry name" value="WD40"/>
    <property type="match status" value="1"/>
</dbReference>
<dbReference type="Gene3D" id="2.130.10.10">
    <property type="entry name" value="YVTN repeat-like/Quinoprotein amine dehydrogenase"/>
    <property type="match status" value="1"/>
</dbReference>
<dbReference type="GO" id="GO:0000347">
    <property type="term" value="C:THO complex"/>
    <property type="evidence" value="ECO:0007669"/>
    <property type="project" value="EnsemblMetazoa"/>
</dbReference>